<dbReference type="EMBL" id="JACDXW010000005">
    <property type="protein sequence ID" value="MCB5364193.1"/>
    <property type="molecule type" value="Genomic_DNA"/>
</dbReference>
<evidence type="ECO:0000256" key="2">
    <source>
        <dbReference type="ARBA" id="ARBA00012587"/>
    </source>
</evidence>
<dbReference type="SMART" id="SM00925">
    <property type="entry name" value="MltA"/>
    <property type="match status" value="1"/>
</dbReference>
<evidence type="ECO:0000256" key="4">
    <source>
        <dbReference type="ARBA" id="ARBA00023316"/>
    </source>
</evidence>
<evidence type="ECO:0000313" key="8">
    <source>
        <dbReference type="Proteomes" id="UP000776983"/>
    </source>
</evidence>
<organism evidence="7 8">
    <name type="scientific">Mesopusillimonas faecipullorum</name>
    <dbReference type="NCBI Taxonomy" id="2755040"/>
    <lineage>
        <taxon>Bacteria</taxon>
        <taxon>Pseudomonadati</taxon>
        <taxon>Pseudomonadota</taxon>
        <taxon>Betaproteobacteria</taxon>
        <taxon>Burkholderiales</taxon>
        <taxon>Alcaligenaceae</taxon>
        <taxon>Mesopusillimonas</taxon>
    </lineage>
</organism>
<dbReference type="PROSITE" id="PS51257">
    <property type="entry name" value="PROKAR_LIPOPROTEIN"/>
    <property type="match status" value="1"/>
</dbReference>
<dbReference type="InterPro" id="IPR036908">
    <property type="entry name" value="RlpA-like_sf"/>
</dbReference>
<dbReference type="InterPro" id="IPR026044">
    <property type="entry name" value="MltA"/>
</dbReference>
<evidence type="ECO:0000259" key="6">
    <source>
        <dbReference type="SMART" id="SM00925"/>
    </source>
</evidence>
<dbReference type="PANTHER" id="PTHR30124">
    <property type="entry name" value="MEMBRANE-BOUND LYTIC MUREIN TRANSGLYCOSYLASE A"/>
    <property type="match status" value="1"/>
</dbReference>
<accession>A0ABS8CDT5</accession>
<dbReference type="Gene3D" id="2.40.40.10">
    <property type="entry name" value="RlpA-like domain"/>
    <property type="match status" value="1"/>
</dbReference>
<dbReference type="Gene3D" id="2.40.240.50">
    <property type="entry name" value="Barwin-like endoglucanases"/>
    <property type="match status" value="1"/>
</dbReference>
<feature type="domain" description="Lytic transglycosylase MltA" evidence="6">
    <location>
        <begin position="164"/>
        <end position="319"/>
    </location>
</feature>
<protein>
    <recommendedName>
        <fullName evidence="2">peptidoglycan lytic exotransglycosylase</fullName>
        <ecNumber evidence="2">4.2.2.n1</ecNumber>
    </recommendedName>
    <alternativeName>
        <fullName evidence="5">Murein hydrolase A</fullName>
    </alternativeName>
</protein>
<dbReference type="CDD" id="cd14485">
    <property type="entry name" value="mltA_like_LT_A"/>
    <property type="match status" value="1"/>
</dbReference>
<sequence length="426" mass="46067">MKKLASLVLLSVLAACTTVPPETDQQGAAPGAPAADVASQPLQVPALAQLPETPARTLAGKFVAVDWSTLPGWNEDNLEQVWKAFLNNCKGLMRPVSGSLVMPARAAPRAWQPVCAAASQWQDRPAPSAAAMREFLQTRLRPWRVLDAQGKLASNTVTGYYEPIIQGSKRREGVYQWPLYAPPADLLTVDLGTVYPELAGKRIRGKLQGKRVVPYDTRAQIAASNNQPPVLVWAADPVEAFFLQIQGSGRVRLPDGSMLRLAYADHNGRPYASIGKWLADKGELSLSQASMQNIKAWAQRNPARVQEMLNANPAMVFFSEEAIVDPELGPKGAYGIPLIGQRSVAVDAGFVPLGSPIYLATTHPSSNAPLRRLMFAQDTGAAIKGAARTDFYWGSGDQAGEQAGRMKQNGQMWVLWPRQAGAPTAR</sequence>
<dbReference type="SUPFAM" id="SSF50685">
    <property type="entry name" value="Barwin-like endoglucanases"/>
    <property type="match status" value="1"/>
</dbReference>
<comment type="catalytic activity">
    <reaction evidence="1">
        <text>Exolytic cleavage of the (1-&gt;4)-beta-glycosidic linkage between N-acetylmuramic acid (MurNAc) and N-acetylglucosamine (GlcNAc) residues in peptidoglycan, from either the reducing or the non-reducing ends of the peptidoglycan chains, with concomitant formation of a 1,6-anhydrobond in the MurNAc residue.</text>
        <dbReference type="EC" id="4.2.2.n1"/>
    </reaction>
</comment>
<keyword evidence="4" id="KW-0961">Cell wall biogenesis/degradation</keyword>
<keyword evidence="8" id="KW-1185">Reference proteome</keyword>
<evidence type="ECO:0000313" key="7">
    <source>
        <dbReference type="EMBL" id="MCB5364193.1"/>
    </source>
</evidence>
<evidence type="ECO:0000256" key="5">
    <source>
        <dbReference type="ARBA" id="ARBA00030918"/>
    </source>
</evidence>
<keyword evidence="3" id="KW-0456">Lyase</keyword>
<dbReference type="Proteomes" id="UP000776983">
    <property type="component" value="Unassembled WGS sequence"/>
</dbReference>
<gene>
    <name evidence="7" type="ORF">H0484_10590</name>
</gene>
<evidence type="ECO:0000256" key="3">
    <source>
        <dbReference type="ARBA" id="ARBA00023239"/>
    </source>
</evidence>
<dbReference type="PANTHER" id="PTHR30124:SF0">
    <property type="entry name" value="MEMBRANE-BOUND LYTIC MUREIN TRANSGLYCOSYLASE A"/>
    <property type="match status" value="1"/>
</dbReference>
<evidence type="ECO:0000256" key="1">
    <source>
        <dbReference type="ARBA" id="ARBA00001420"/>
    </source>
</evidence>
<dbReference type="InterPro" id="IPR005300">
    <property type="entry name" value="MltA_B"/>
</dbReference>
<proteinExistence type="predicted"/>
<dbReference type="EC" id="4.2.2.n1" evidence="2"/>
<dbReference type="CDD" id="cd14668">
    <property type="entry name" value="mlta_B"/>
    <property type="match status" value="1"/>
</dbReference>
<reference evidence="7 8" key="1">
    <citation type="submission" date="2020-07" db="EMBL/GenBank/DDBJ databases">
        <title>Pusillimonas sp. nov., isolated from poultry manure in Taiwan.</title>
        <authorList>
            <person name="Lin S.-Y."/>
            <person name="Tang Y.-S."/>
            <person name="Young C.-C."/>
        </authorList>
    </citation>
    <scope>NUCLEOTIDE SEQUENCE [LARGE SCALE GENOMIC DNA]</scope>
    <source>
        <strain evidence="7 8">CC-YST705</strain>
    </source>
</reference>
<dbReference type="InterPro" id="IPR010611">
    <property type="entry name" value="3D_dom"/>
</dbReference>
<name>A0ABS8CDT5_9BURK</name>
<comment type="caution">
    <text evidence="7">The sequence shown here is derived from an EMBL/GenBank/DDBJ whole genome shotgun (WGS) entry which is preliminary data.</text>
</comment>
<dbReference type="Pfam" id="PF03562">
    <property type="entry name" value="MltA"/>
    <property type="match status" value="1"/>
</dbReference>
<dbReference type="PIRSF" id="PIRSF019422">
    <property type="entry name" value="MltA"/>
    <property type="match status" value="1"/>
</dbReference>
<dbReference type="Pfam" id="PF06725">
    <property type="entry name" value="3D"/>
    <property type="match status" value="1"/>
</dbReference>
<dbReference type="RefSeq" id="WP_226954617.1">
    <property type="nucleotide sequence ID" value="NZ_JACDXW010000005.1"/>
</dbReference>